<proteinExistence type="predicted"/>
<sequence>MQTIENSLLQVSVDENGAQMVNCVSQNDKFDYLKSQDGQEKVAVAFPAIDQEKNWALELPWTVVDKGDSRVSLTLIDTEESYKYFPYHFEVVLTYALEGNQVNVSFYLKNNSHKEMPVSLGVIIPILAGFTPSKDLNKIQLEGVNNHQVTVESTDFELEVNGNQILARNHELNLAGDSSQNFTISLTLS</sequence>
<dbReference type="AlphaFoldDB" id="A0A4S2BR39"/>
<dbReference type="GO" id="GO:0030246">
    <property type="term" value="F:carbohydrate binding"/>
    <property type="evidence" value="ECO:0007669"/>
    <property type="project" value="InterPro"/>
</dbReference>
<dbReference type="GO" id="GO:0005975">
    <property type="term" value="P:carbohydrate metabolic process"/>
    <property type="evidence" value="ECO:0007669"/>
    <property type="project" value="InterPro"/>
</dbReference>
<dbReference type="SUPFAM" id="SSF74650">
    <property type="entry name" value="Galactose mutarotase-like"/>
    <property type="match status" value="1"/>
</dbReference>
<comment type="caution">
    <text evidence="1">The sequence shown here is derived from an EMBL/GenBank/DDBJ whole genome shotgun (WGS) entry which is preliminary data.</text>
</comment>
<dbReference type="GO" id="GO:0016853">
    <property type="term" value="F:isomerase activity"/>
    <property type="evidence" value="ECO:0007669"/>
    <property type="project" value="InterPro"/>
</dbReference>
<dbReference type="EMBL" id="SRYV01000002">
    <property type="protein sequence ID" value="TGY17221.1"/>
    <property type="molecule type" value="Genomic_DNA"/>
</dbReference>
<dbReference type="Gene3D" id="2.70.98.10">
    <property type="match status" value="1"/>
</dbReference>
<dbReference type="RefSeq" id="WP_135960242.1">
    <property type="nucleotide sequence ID" value="NZ_CAJSYX010000002.1"/>
</dbReference>
<accession>A0A4S2BR39</accession>
<name>A0A4S2BR39_9LACO</name>
<gene>
    <name evidence="1" type="ORF">E5351_01830</name>
</gene>
<dbReference type="InterPro" id="IPR011013">
    <property type="entry name" value="Gal_mutarotase_sf_dom"/>
</dbReference>
<dbReference type="InterPro" id="IPR008183">
    <property type="entry name" value="Aldose_1/G6P_1-epimerase"/>
</dbReference>
<protein>
    <submittedName>
        <fullName evidence="1">Aldose epimerase</fullName>
    </submittedName>
</protein>
<dbReference type="Pfam" id="PF01263">
    <property type="entry name" value="Aldose_epim"/>
    <property type="match status" value="1"/>
</dbReference>
<dbReference type="InterPro" id="IPR014718">
    <property type="entry name" value="GH-type_carb-bd"/>
</dbReference>
<organism evidence="1 2">
    <name type="scientific">Lactobacillus intestinalis</name>
    <dbReference type="NCBI Taxonomy" id="151781"/>
    <lineage>
        <taxon>Bacteria</taxon>
        <taxon>Bacillati</taxon>
        <taxon>Bacillota</taxon>
        <taxon>Bacilli</taxon>
        <taxon>Lactobacillales</taxon>
        <taxon>Lactobacillaceae</taxon>
        <taxon>Lactobacillus</taxon>
    </lineage>
</organism>
<dbReference type="Proteomes" id="UP000309117">
    <property type="component" value="Unassembled WGS sequence"/>
</dbReference>
<evidence type="ECO:0000313" key="1">
    <source>
        <dbReference type="EMBL" id="TGY17221.1"/>
    </source>
</evidence>
<reference evidence="1 2" key="1">
    <citation type="submission" date="2019-04" db="EMBL/GenBank/DDBJ databases">
        <title>Microbes associate with the intestines of laboratory mice.</title>
        <authorList>
            <person name="Navarre W."/>
            <person name="Wong E."/>
            <person name="Huang K."/>
            <person name="Tropini C."/>
            <person name="Ng K."/>
            <person name="Yu B."/>
        </authorList>
    </citation>
    <scope>NUCLEOTIDE SEQUENCE [LARGE SCALE GENOMIC DNA]</scope>
    <source>
        <strain evidence="1 2">NM61_E11</strain>
    </source>
</reference>
<evidence type="ECO:0000313" key="2">
    <source>
        <dbReference type="Proteomes" id="UP000309117"/>
    </source>
</evidence>